<dbReference type="Gene3D" id="3.40.50.2000">
    <property type="entry name" value="Glycogen Phosphorylase B"/>
    <property type="match status" value="1"/>
</dbReference>
<name>A0A641MAB7_9BACE</name>
<dbReference type="SUPFAM" id="SSF53756">
    <property type="entry name" value="UDP-Glycosyltransferase/glycogen phosphorylase"/>
    <property type="match status" value="1"/>
</dbReference>
<reference evidence="1" key="1">
    <citation type="journal article" date="2019" name="Nat. Med.">
        <title>A library of human gut bacterial isolates paired with longitudinal multiomics data enables mechanistic microbiome research.</title>
        <authorList>
            <person name="Poyet M."/>
            <person name="Groussin M."/>
            <person name="Gibbons S.M."/>
            <person name="Avila-Pacheco J."/>
            <person name="Jiang X."/>
            <person name="Kearney S.M."/>
            <person name="Perrotta A.R."/>
            <person name="Berdy B."/>
            <person name="Zhao S."/>
            <person name="Lieberman T.D."/>
            <person name="Swanson P.K."/>
            <person name="Smith M."/>
            <person name="Roesemann S."/>
            <person name="Alexander J.E."/>
            <person name="Rich S.A."/>
            <person name="Livny J."/>
            <person name="Vlamakis H."/>
            <person name="Clish C."/>
            <person name="Bullock K."/>
            <person name="Deik A."/>
            <person name="Scott J."/>
            <person name="Pierce K.A."/>
            <person name="Xavier R.J."/>
            <person name="Alm E.J."/>
        </authorList>
    </citation>
    <scope>NUCLEOTIDE SEQUENCE</scope>
    <source>
        <strain evidence="1">BIOML-A21</strain>
    </source>
</reference>
<feature type="non-terminal residue" evidence="1">
    <location>
        <position position="93"/>
    </location>
</feature>
<proteinExistence type="predicted"/>
<accession>A0A641MAB7</accession>
<comment type="caution">
    <text evidence="1">The sequence shown here is derived from an EMBL/GenBank/DDBJ whole genome shotgun (WGS) entry which is preliminary data.</text>
</comment>
<dbReference type="AlphaFoldDB" id="A0A641MAB7"/>
<dbReference type="GO" id="GO:0016740">
    <property type="term" value="F:transferase activity"/>
    <property type="evidence" value="ECO:0007669"/>
    <property type="project" value="UniProtKB-KW"/>
</dbReference>
<dbReference type="EMBL" id="VWMU01000483">
    <property type="protein sequence ID" value="KAA3702213.1"/>
    <property type="molecule type" value="Genomic_DNA"/>
</dbReference>
<gene>
    <name evidence="1" type="ORF">F3F94_21290</name>
</gene>
<keyword evidence="1" id="KW-0808">Transferase</keyword>
<evidence type="ECO:0000313" key="1">
    <source>
        <dbReference type="EMBL" id="KAA3702213.1"/>
    </source>
</evidence>
<organism evidence="1">
    <name type="scientific">Bacteroides salyersiae</name>
    <dbReference type="NCBI Taxonomy" id="291644"/>
    <lineage>
        <taxon>Bacteria</taxon>
        <taxon>Pseudomonadati</taxon>
        <taxon>Bacteroidota</taxon>
        <taxon>Bacteroidia</taxon>
        <taxon>Bacteroidales</taxon>
        <taxon>Bacteroidaceae</taxon>
        <taxon>Bacteroides</taxon>
    </lineage>
</organism>
<sequence length="93" mass="10896">MKPTILFVYPNEFNPQLGGIERVTDLLTKELIERGYDVKYLNVVKSGIEYKFPAPVFYFPSQMVKDPINTVFYKQFLKEQKIDIVVNQDVCSR</sequence>
<protein>
    <submittedName>
        <fullName evidence="1">Glycosyltransferase family 4 protein</fullName>
    </submittedName>
</protein>